<dbReference type="GO" id="GO:0016787">
    <property type="term" value="F:hydrolase activity"/>
    <property type="evidence" value="ECO:0007669"/>
    <property type="project" value="UniProtKB-KW"/>
</dbReference>
<gene>
    <name evidence="6" type="ORF">PF327_01525</name>
</gene>
<evidence type="ECO:0000256" key="3">
    <source>
        <dbReference type="ARBA" id="ARBA00023295"/>
    </source>
</evidence>
<evidence type="ECO:0000256" key="4">
    <source>
        <dbReference type="PROSITE-ProRule" id="PRU01100"/>
    </source>
</evidence>
<dbReference type="Proteomes" id="UP001169066">
    <property type="component" value="Unassembled WGS sequence"/>
</dbReference>
<proteinExistence type="inferred from homology"/>
<dbReference type="InterPro" id="IPR022790">
    <property type="entry name" value="GH26_dom"/>
</dbReference>
<organism evidence="6 7">
    <name type="scientific">Sulfurovum xiamenensis</name>
    <dbReference type="NCBI Taxonomy" id="3019066"/>
    <lineage>
        <taxon>Bacteria</taxon>
        <taxon>Pseudomonadati</taxon>
        <taxon>Campylobacterota</taxon>
        <taxon>Epsilonproteobacteria</taxon>
        <taxon>Campylobacterales</taxon>
        <taxon>Sulfurovaceae</taxon>
        <taxon>Sulfurovum</taxon>
    </lineage>
</organism>
<dbReference type="InterPro" id="IPR000805">
    <property type="entry name" value="Glyco_hydro_26"/>
</dbReference>
<accession>A0ABT7QP77</accession>
<sequence>MFHLLKLPILVFFLLVGFQAGYGNELPGHTKAQWLTEALNALANGRYPNVKAVAWWNENFNDTELRIDSSKESLLAYQKGIKSSNFISQAQIVSNKLQIPPLGAIYHAANPDFGGTEDNVTSERIKCFEALAQKKIVWAYFSNNWYDHIKFPLSEVKTIHESGNIPFIRLMPRSNFNEGGPDPEYTMQKIIDGAFDKALSAWAMDAKEIDIPLLVEFGTEVNGDWFPWNGSYNGGGIKHLYGDKNKEDGPERFRDAYRYMIDLFRAHGVDNITWFFHVDAFGEPQKSWNSIEKYYPGDKYIDWIGISVYGPQTKDEPYRSFVEIMETIYPALRRISDKPIAILELGITELE</sequence>
<dbReference type="Pfam" id="PF02156">
    <property type="entry name" value="Glyco_hydro_26"/>
    <property type="match status" value="1"/>
</dbReference>
<evidence type="ECO:0000313" key="6">
    <source>
        <dbReference type="EMBL" id="MDM5262868.1"/>
    </source>
</evidence>
<evidence type="ECO:0000313" key="7">
    <source>
        <dbReference type="Proteomes" id="UP001169066"/>
    </source>
</evidence>
<evidence type="ECO:0000256" key="2">
    <source>
        <dbReference type="ARBA" id="ARBA00022801"/>
    </source>
</evidence>
<feature type="active site" description="Nucleophile" evidence="4">
    <location>
        <position position="344"/>
    </location>
</feature>
<reference evidence="6" key="1">
    <citation type="submission" date="2023-01" db="EMBL/GenBank/DDBJ databases">
        <title>Sulfurovum sp. XTW-4 genome assembly.</title>
        <authorList>
            <person name="Wang J."/>
        </authorList>
    </citation>
    <scope>NUCLEOTIDE SEQUENCE</scope>
    <source>
        <strain evidence="6">XTW-4</strain>
    </source>
</reference>
<comment type="similarity">
    <text evidence="1 4">Belongs to the glycosyl hydrolase 26 family.</text>
</comment>
<protein>
    <submittedName>
        <fullName evidence="6">Glycosyl hydrolase</fullName>
    </submittedName>
</protein>
<feature type="domain" description="GH26" evidence="5">
    <location>
        <begin position="88"/>
        <end position="351"/>
    </location>
</feature>
<comment type="caution">
    <text evidence="6">The sequence shown here is derived from an EMBL/GenBank/DDBJ whole genome shotgun (WGS) entry which is preliminary data.</text>
</comment>
<feature type="active site" description="Proton donor" evidence="4">
    <location>
        <position position="220"/>
    </location>
</feature>
<keyword evidence="7" id="KW-1185">Reference proteome</keyword>
<evidence type="ECO:0000256" key="1">
    <source>
        <dbReference type="ARBA" id="ARBA00007754"/>
    </source>
</evidence>
<keyword evidence="3 4" id="KW-0326">Glycosidase</keyword>
<dbReference type="RefSeq" id="WP_289401030.1">
    <property type="nucleotide sequence ID" value="NZ_JAQIBC010000001.1"/>
</dbReference>
<dbReference type="PANTHER" id="PTHR40079">
    <property type="entry name" value="MANNAN ENDO-1,4-BETA-MANNOSIDASE E-RELATED"/>
    <property type="match status" value="1"/>
</dbReference>
<dbReference type="InterPro" id="IPR017853">
    <property type="entry name" value="GH"/>
</dbReference>
<dbReference type="Gene3D" id="3.20.20.80">
    <property type="entry name" value="Glycosidases"/>
    <property type="match status" value="2"/>
</dbReference>
<dbReference type="SUPFAM" id="SSF51445">
    <property type="entry name" value="(Trans)glycosidases"/>
    <property type="match status" value="1"/>
</dbReference>
<dbReference type="PROSITE" id="PS51764">
    <property type="entry name" value="GH26"/>
    <property type="match status" value="1"/>
</dbReference>
<dbReference type="PANTHER" id="PTHR40079:SF4">
    <property type="entry name" value="GH26 DOMAIN-CONTAINING PROTEIN-RELATED"/>
    <property type="match status" value="1"/>
</dbReference>
<evidence type="ECO:0000259" key="5">
    <source>
        <dbReference type="PROSITE" id="PS51764"/>
    </source>
</evidence>
<keyword evidence="2 4" id="KW-0378">Hydrolase</keyword>
<dbReference type="EMBL" id="JAQIBC010000001">
    <property type="protein sequence ID" value="MDM5262868.1"/>
    <property type="molecule type" value="Genomic_DNA"/>
</dbReference>
<name>A0ABT7QP77_9BACT</name>